<keyword evidence="2" id="KW-1133">Transmembrane helix</keyword>
<keyword evidence="4" id="KW-1185">Reference proteome</keyword>
<organism evidence="3 4">
    <name type="scientific">Pigmentiphaga humi</name>
    <dbReference type="NCBI Taxonomy" id="2478468"/>
    <lineage>
        <taxon>Bacteria</taxon>
        <taxon>Pseudomonadati</taxon>
        <taxon>Pseudomonadota</taxon>
        <taxon>Betaproteobacteria</taxon>
        <taxon>Burkholderiales</taxon>
        <taxon>Alcaligenaceae</taxon>
        <taxon>Pigmentiphaga</taxon>
    </lineage>
</organism>
<protein>
    <submittedName>
        <fullName evidence="3">Uncharacterized protein</fullName>
    </submittedName>
</protein>
<evidence type="ECO:0000256" key="1">
    <source>
        <dbReference type="SAM" id="MobiDB-lite"/>
    </source>
</evidence>
<feature type="compositionally biased region" description="Pro residues" evidence="1">
    <location>
        <begin position="63"/>
        <end position="73"/>
    </location>
</feature>
<proteinExistence type="predicted"/>
<feature type="region of interest" description="Disordered" evidence="1">
    <location>
        <begin position="92"/>
        <end position="111"/>
    </location>
</feature>
<evidence type="ECO:0000313" key="4">
    <source>
        <dbReference type="Proteomes" id="UP000277294"/>
    </source>
</evidence>
<gene>
    <name evidence="3" type="ORF">PIGHUM_04383</name>
</gene>
<keyword evidence="2" id="KW-0812">Transmembrane</keyword>
<accession>A0A3P4B7J8</accession>
<reference evidence="3 4" key="1">
    <citation type="submission" date="2018-10" db="EMBL/GenBank/DDBJ databases">
        <authorList>
            <person name="Criscuolo A."/>
        </authorList>
    </citation>
    <scope>NUCLEOTIDE SEQUENCE [LARGE SCALE GENOMIC DNA]</scope>
    <source>
        <strain evidence="3">DnA1</strain>
    </source>
</reference>
<evidence type="ECO:0000313" key="3">
    <source>
        <dbReference type="EMBL" id="VCU72284.1"/>
    </source>
</evidence>
<dbReference type="AlphaFoldDB" id="A0A3P4B7J8"/>
<dbReference type="EMBL" id="UWPJ01000039">
    <property type="protein sequence ID" value="VCU72284.1"/>
    <property type="molecule type" value="Genomic_DNA"/>
</dbReference>
<name>A0A3P4B7J8_9BURK</name>
<evidence type="ECO:0000256" key="2">
    <source>
        <dbReference type="SAM" id="Phobius"/>
    </source>
</evidence>
<dbReference type="Proteomes" id="UP000277294">
    <property type="component" value="Unassembled WGS sequence"/>
</dbReference>
<keyword evidence="2" id="KW-0472">Membrane</keyword>
<sequence>MIGPVNTPSPSPRALGSGAAIVLGGLALVIAVLAATAATGQVRGQQPEAEASPRPGSVARIAPPAPVTLPPRPSVVEPAGNGGVMRAAMESSWAGPVNPAERGQVSRKLSQEERLELRQEIQRATEEVYEPYRKSKH</sequence>
<feature type="transmembrane region" description="Helical" evidence="2">
    <location>
        <begin position="14"/>
        <end position="35"/>
    </location>
</feature>
<feature type="region of interest" description="Disordered" evidence="1">
    <location>
        <begin position="40"/>
        <end position="81"/>
    </location>
</feature>